<name>S2WXL1_9ACTN</name>
<protein>
    <recommendedName>
        <fullName evidence="3">Pyridoxamine 5'-phosphate oxidase putative domain-containing protein</fullName>
    </recommendedName>
</protein>
<proteinExistence type="predicted"/>
<organism evidence="1 2">
    <name type="scientific">Propionimicrobium lymphophilum ACS-093-V-SCH5</name>
    <dbReference type="NCBI Taxonomy" id="883161"/>
    <lineage>
        <taxon>Bacteria</taxon>
        <taxon>Bacillati</taxon>
        <taxon>Actinomycetota</taxon>
        <taxon>Actinomycetes</taxon>
        <taxon>Propionibacteriales</taxon>
        <taxon>Propionibacteriaceae</taxon>
        <taxon>Propionimicrobium</taxon>
    </lineage>
</organism>
<dbReference type="Proteomes" id="UP000014417">
    <property type="component" value="Unassembled WGS sequence"/>
</dbReference>
<dbReference type="AlphaFoldDB" id="S2WXL1"/>
<dbReference type="EMBL" id="AGZR01000009">
    <property type="protein sequence ID" value="EPD32514.1"/>
    <property type="molecule type" value="Genomic_DNA"/>
</dbReference>
<dbReference type="HOGENOM" id="CLU_139629_0_0_11"/>
<evidence type="ECO:0008006" key="3">
    <source>
        <dbReference type="Google" id="ProtNLM"/>
    </source>
</evidence>
<dbReference type="SUPFAM" id="SSF50475">
    <property type="entry name" value="FMN-binding split barrel"/>
    <property type="match status" value="1"/>
</dbReference>
<sequence length="136" mass="15046">MTIRVPVEELGVQLAKYGIGTLIPVKLTDYARVHTVVARMDGDRVIVPASMARNAAKVLDADRRVTLVFSPYNPRGYTLLIDGLATMIEDPQPAEDWQIAGPHRPETVHVDAQPGYLAIEVESAMLHRPHELSPKE</sequence>
<accession>S2WXL1</accession>
<evidence type="ECO:0000313" key="1">
    <source>
        <dbReference type="EMBL" id="EPD32514.1"/>
    </source>
</evidence>
<dbReference type="OrthoDB" id="8907583at2"/>
<keyword evidence="2" id="KW-1185">Reference proteome</keyword>
<evidence type="ECO:0000313" key="2">
    <source>
        <dbReference type="Proteomes" id="UP000014417"/>
    </source>
</evidence>
<reference evidence="1 2" key="1">
    <citation type="submission" date="2013-04" db="EMBL/GenBank/DDBJ databases">
        <title>The Genome Sequence of Propionimicrobium lymphophilum ACS-093-V-SCH5.</title>
        <authorList>
            <consortium name="The Broad Institute Genomics Platform"/>
            <person name="Earl A."/>
            <person name="Ward D."/>
            <person name="Feldgarden M."/>
            <person name="Gevers D."/>
            <person name="Saerens B."/>
            <person name="Vaneechoutte M."/>
            <person name="Walker B."/>
            <person name="Young S."/>
            <person name="Zeng Q."/>
            <person name="Gargeya S."/>
            <person name="Fitzgerald M."/>
            <person name="Haas B."/>
            <person name="Abouelleil A."/>
            <person name="Allen A.W."/>
            <person name="Alvarado L."/>
            <person name="Arachchi H.M."/>
            <person name="Berlin A.M."/>
            <person name="Chapman S.B."/>
            <person name="Gainer-Dewar J."/>
            <person name="Goldberg J."/>
            <person name="Griggs A."/>
            <person name="Gujja S."/>
            <person name="Hansen M."/>
            <person name="Howarth C."/>
            <person name="Imamovic A."/>
            <person name="Ireland A."/>
            <person name="Larimer J."/>
            <person name="McCowan C."/>
            <person name="Murphy C."/>
            <person name="Pearson M."/>
            <person name="Poon T.W."/>
            <person name="Priest M."/>
            <person name="Roberts A."/>
            <person name="Saif S."/>
            <person name="Shea T."/>
            <person name="Sisk P."/>
            <person name="Sykes S."/>
            <person name="Wortman J."/>
            <person name="Nusbaum C."/>
            <person name="Birren B."/>
        </authorList>
    </citation>
    <scope>NUCLEOTIDE SEQUENCE [LARGE SCALE GENOMIC DNA]</scope>
    <source>
        <strain evidence="1 2">ACS-093-V-SCH5</strain>
    </source>
</reference>
<comment type="caution">
    <text evidence="1">The sequence shown here is derived from an EMBL/GenBank/DDBJ whole genome shotgun (WGS) entry which is preliminary data.</text>
</comment>
<dbReference type="RefSeq" id="WP_016456889.1">
    <property type="nucleotide sequence ID" value="NZ_KE150269.1"/>
</dbReference>
<gene>
    <name evidence="1" type="ORF">HMPREF9306_02086</name>
</gene>